<evidence type="ECO:0000256" key="1">
    <source>
        <dbReference type="SAM" id="MobiDB-lite"/>
    </source>
</evidence>
<accession>A0AAW2EWY0</accession>
<proteinExistence type="predicted"/>
<reference evidence="2 3" key="1">
    <citation type="submission" date="2023-03" db="EMBL/GenBank/DDBJ databases">
        <title>High recombination rates correlate with genetic variation in Cardiocondyla obscurior ants.</title>
        <authorList>
            <person name="Errbii M."/>
        </authorList>
    </citation>
    <scope>NUCLEOTIDE SEQUENCE [LARGE SCALE GENOMIC DNA]</scope>
    <source>
        <strain evidence="2">Alpha-2009</strain>
        <tissue evidence="2">Whole body</tissue>
    </source>
</reference>
<sequence length="151" mass="17449">MPCARIRFAPKCIRPPSVLTKRNFISRRGAGEERGEKERYRETKIYSDTRRGCNLSARWAMSAVRVSLARAVKKKKEKEKKKKTKKQKRTGDCKFIRLPPSEINVLKIAFNLPRDIVSINITLRNAIMSGEIRDDNVYSVPRDNREDNSPS</sequence>
<dbReference type="EMBL" id="JADYXP020000017">
    <property type="protein sequence ID" value="KAL0106741.1"/>
    <property type="molecule type" value="Genomic_DNA"/>
</dbReference>
<name>A0AAW2EWY0_9HYME</name>
<comment type="caution">
    <text evidence="2">The sequence shown here is derived from an EMBL/GenBank/DDBJ whole genome shotgun (WGS) entry which is preliminary data.</text>
</comment>
<keyword evidence="3" id="KW-1185">Reference proteome</keyword>
<protein>
    <submittedName>
        <fullName evidence="2">Uncharacterized protein</fullName>
    </submittedName>
</protein>
<feature type="compositionally biased region" description="Basic residues" evidence="1">
    <location>
        <begin position="71"/>
        <end position="88"/>
    </location>
</feature>
<dbReference type="AlphaFoldDB" id="A0AAW2EWY0"/>
<gene>
    <name evidence="2" type="ORF">PUN28_015348</name>
</gene>
<evidence type="ECO:0000313" key="2">
    <source>
        <dbReference type="EMBL" id="KAL0106741.1"/>
    </source>
</evidence>
<evidence type="ECO:0000313" key="3">
    <source>
        <dbReference type="Proteomes" id="UP001430953"/>
    </source>
</evidence>
<dbReference type="Proteomes" id="UP001430953">
    <property type="component" value="Unassembled WGS sequence"/>
</dbReference>
<feature type="region of interest" description="Disordered" evidence="1">
    <location>
        <begin position="71"/>
        <end position="93"/>
    </location>
</feature>
<organism evidence="2 3">
    <name type="scientific">Cardiocondyla obscurior</name>
    <dbReference type="NCBI Taxonomy" id="286306"/>
    <lineage>
        <taxon>Eukaryota</taxon>
        <taxon>Metazoa</taxon>
        <taxon>Ecdysozoa</taxon>
        <taxon>Arthropoda</taxon>
        <taxon>Hexapoda</taxon>
        <taxon>Insecta</taxon>
        <taxon>Pterygota</taxon>
        <taxon>Neoptera</taxon>
        <taxon>Endopterygota</taxon>
        <taxon>Hymenoptera</taxon>
        <taxon>Apocrita</taxon>
        <taxon>Aculeata</taxon>
        <taxon>Formicoidea</taxon>
        <taxon>Formicidae</taxon>
        <taxon>Myrmicinae</taxon>
        <taxon>Cardiocondyla</taxon>
    </lineage>
</organism>